<reference evidence="2 3" key="2">
    <citation type="journal article" date="2017" name="Sci. Rep.">
        <title>Ant-infecting Ophiocordyceps genomes reveal a high diversity of potential behavioral manipulation genes and a possible major role for enterotoxins.</title>
        <authorList>
            <person name="de Bekker C."/>
            <person name="Ohm R.A."/>
            <person name="Evans H.C."/>
            <person name="Brachmann A."/>
            <person name="Hughes D.P."/>
        </authorList>
    </citation>
    <scope>NUCLEOTIDE SEQUENCE [LARGE SCALE GENOMIC DNA]</scope>
    <source>
        <strain evidence="2 3">SC16a</strain>
    </source>
</reference>
<reference evidence="2 3" key="1">
    <citation type="journal article" date="2015" name="BMC Genomics">
        <title>Gene expression during zombie ant biting behavior reflects the complexity underlying fungal parasitic behavioral manipulation.</title>
        <authorList>
            <person name="de Bekker C."/>
            <person name="Ohm R.A."/>
            <person name="Loreto R.G."/>
            <person name="Sebastian A."/>
            <person name="Albert I."/>
            <person name="Merrow M."/>
            <person name="Brachmann A."/>
            <person name="Hughes D.P."/>
        </authorList>
    </citation>
    <scope>NUCLEOTIDE SEQUENCE [LARGE SCALE GENOMIC DNA]</scope>
    <source>
        <strain evidence="2 3">SC16a</strain>
    </source>
</reference>
<feature type="region of interest" description="Disordered" evidence="1">
    <location>
        <begin position="91"/>
        <end position="114"/>
    </location>
</feature>
<proteinExistence type="predicted"/>
<accession>A0A2A9P2Q4</accession>
<evidence type="ECO:0000313" key="2">
    <source>
        <dbReference type="EMBL" id="PFH55153.1"/>
    </source>
</evidence>
<dbReference type="EMBL" id="LAZP02001149">
    <property type="protein sequence ID" value="PFH55153.1"/>
    <property type="molecule type" value="Genomic_DNA"/>
</dbReference>
<protein>
    <submittedName>
        <fullName evidence="2">Uncharacterized protein</fullName>
    </submittedName>
</protein>
<evidence type="ECO:0000313" key="3">
    <source>
        <dbReference type="Proteomes" id="UP000037136"/>
    </source>
</evidence>
<dbReference type="AlphaFoldDB" id="A0A2A9P2Q4"/>
<evidence type="ECO:0000256" key="1">
    <source>
        <dbReference type="SAM" id="MobiDB-lite"/>
    </source>
</evidence>
<gene>
    <name evidence="2" type="ORF">XA68_10583</name>
</gene>
<sequence>MWRPRIRGVPFWEAAAISSTRCGDGKTKEFYAALFRSEIPPSPGLYRPSIGLCETRFWPPSLKHAIQRHRNRSTRTYLLILLAVSVLIRSERPSTRSKSRNAKQHLSALGVAPS</sequence>
<name>A0A2A9P2Q4_OPHUN</name>
<organism evidence="2 3">
    <name type="scientific">Ophiocordyceps unilateralis</name>
    <name type="common">Zombie-ant fungus</name>
    <name type="synonym">Torrubia unilateralis</name>
    <dbReference type="NCBI Taxonomy" id="268505"/>
    <lineage>
        <taxon>Eukaryota</taxon>
        <taxon>Fungi</taxon>
        <taxon>Dikarya</taxon>
        <taxon>Ascomycota</taxon>
        <taxon>Pezizomycotina</taxon>
        <taxon>Sordariomycetes</taxon>
        <taxon>Hypocreomycetidae</taxon>
        <taxon>Hypocreales</taxon>
        <taxon>Ophiocordycipitaceae</taxon>
        <taxon>Ophiocordyceps</taxon>
    </lineage>
</organism>
<keyword evidence="3" id="KW-1185">Reference proteome</keyword>
<comment type="caution">
    <text evidence="2">The sequence shown here is derived from an EMBL/GenBank/DDBJ whole genome shotgun (WGS) entry which is preliminary data.</text>
</comment>
<dbReference type="Proteomes" id="UP000037136">
    <property type="component" value="Unassembled WGS sequence"/>
</dbReference>